<dbReference type="NCBIfam" id="NF003759">
    <property type="entry name" value="PRK05352.1-2"/>
    <property type="match status" value="1"/>
</dbReference>
<keyword evidence="5 8" id="KW-0406">Ion transport</keyword>
<accession>A0A106C136</accession>
<organism evidence="12">
    <name type="scientific">Shewanella frigidimarina</name>
    <dbReference type="NCBI Taxonomy" id="56812"/>
    <lineage>
        <taxon>Bacteria</taxon>
        <taxon>Pseudomonadati</taxon>
        <taxon>Pseudomonadota</taxon>
        <taxon>Gammaproteobacteria</taxon>
        <taxon>Alteromonadales</taxon>
        <taxon>Shewanellaceae</taxon>
        <taxon>Shewanella</taxon>
    </lineage>
</organism>
<comment type="catalytic activity">
    <reaction evidence="8">
        <text>a ubiquinone + n Na(+)(in) + NADH + H(+) = a ubiquinol + n Na(+)(out) + NAD(+)</text>
        <dbReference type="Rhea" id="RHEA:47748"/>
        <dbReference type="Rhea" id="RHEA-COMP:9565"/>
        <dbReference type="Rhea" id="RHEA-COMP:9566"/>
        <dbReference type="ChEBI" id="CHEBI:15378"/>
        <dbReference type="ChEBI" id="CHEBI:16389"/>
        <dbReference type="ChEBI" id="CHEBI:17976"/>
        <dbReference type="ChEBI" id="CHEBI:29101"/>
        <dbReference type="ChEBI" id="CHEBI:57540"/>
        <dbReference type="ChEBI" id="CHEBI:57945"/>
        <dbReference type="EC" id="7.2.1.1"/>
    </reaction>
</comment>
<dbReference type="NCBIfam" id="TIGR01936">
    <property type="entry name" value="nqrA"/>
    <property type="match status" value="1"/>
</dbReference>
<comment type="function">
    <text evidence="8">NQR complex catalyzes the reduction of ubiquinone-1 to ubiquinol by two successive reactions, coupled with the transport of Na(+) ions from the cytoplasm to the periplasm. NqrA to NqrE are probably involved in the second step, the conversion of ubisemiquinone to ubiquinol.</text>
</comment>
<evidence type="ECO:0000256" key="7">
    <source>
        <dbReference type="ARBA" id="ARBA00023201"/>
    </source>
</evidence>
<evidence type="ECO:0000256" key="1">
    <source>
        <dbReference type="ARBA" id="ARBA00022448"/>
    </source>
</evidence>
<keyword evidence="7 8" id="KW-0739">Sodium transport</keyword>
<evidence type="ECO:0000313" key="12">
    <source>
        <dbReference type="EMBL" id="KVX02194.1"/>
    </source>
</evidence>
<evidence type="ECO:0000259" key="11">
    <source>
        <dbReference type="Pfam" id="PF24836"/>
    </source>
</evidence>
<dbReference type="RefSeq" id="WP_059745550.1">
    <property type="nucleotide sequence ID" value="NZ_LRDC01000016.1"/>
</dbReference>
<feature type="domain" description="NqrA N-terminal barrel-sandwich hybrid" evidence="9">
    <location>
        <begin position="9"/>
        <end position="102"/>
    </location>
</feature>
<dbReference type="InterPro" id="IPR008703">
    <property type="entry name" value="NqrA"/>
</dbReference>
<dbReference type="InterPro" id="IPR056147">
    <property type="entry name" value="NQRA_N"/>
</dbReference>
<comment type="caution">
    <text evidence="12">The sequence shown here is derived from an EMBL/GenBank/DDBJ whole genome shotgun (WGS) entry which is preliminary data.</text>
</comment>
<evidence type="ECO:0000256" key="6">
    <source>
        <dbReference type="ARBA" id="ARBA00023075"/>
    </source>
</evidence>
<feature type="domain" description="Na(+)-translocating NADH-quinone reductase subunit A C-terminal" evidence="10">
    <location>
        <begin position="273"/>
        <end position="321"/>
    </location>
</feature>
<name>A0A106C136_SHEFR</name>
<keyword evidence="2 8" id="KW-1278">Translocase</keyword>
<evidence type="ECO:0000313" key="13">
    <source>
        <dbReference type="Proteomes" id="UP000055702"/>
    </source>
</evidence>
<dbReference type="EC" id="7.2.1.1" evidence="8"/>
<dbReference type="EMBL" id="LRDC01000016">
    <property type="protein sequence ID" value="KVX02194.1"/>
    <property type="molecule type" value="Genomic_DNA"/>
</dbReference>
<dbReference type="Pfam" id="PF11973">
    <property type="entry name" value="NQRA_SLBB"/>
    <property type="match status" value="1"/>
</dbReference>
<protein>
    <recommendedName>
        <fullName evidence="8">Na(+)-translocating NADH-quinone reductase subunit A</fullName>
        <shortName evidence="8">Na(+)-NQR subunit A</shortName>
        <shortName evidence="8">Na(+)-translocating NQR subunit A</shortName>
        <ecNumber evidence="8">7.2.1.1</ecNumber>
    </recommendedName>
    <alternativeName>
        <fullName evidence="8">NQR complex subunit A</fullName>
    </alternativeName>
    <alternativeName>
        <fullName evidence="8">NQR-1 subunit A</fullName>
    </alternativeName>
</protein>
<dbReference type="InterPro" id="IPR022615">
    <property type="entry name" value="NqrA_C_domain"/>
</dbReference>
<evidence type="ECO:0000256" key="8">
    <source>
        <dbReference type="HAMAP-Rule" id="MF_00425"/>
    </source>
</evidence>
<evidence type="ECO:0000256" key="2">
    <source>
        <dbReference type="ARBA" id="ARBA00022967"/>
    </source>
</evidence>
<sequence length="459" mass="50159">MAGANNPVITIKRGLDIPIAGEPLQQIDDAPKMTQVALIGEEYVGLKPTMSVEVGDHVVKGQVLFEDKKTPGVLFTAPASGVVCAINRGERRVLQSVVIDCDATQEPAIILESVDIHALSHQAVKDGLVRSGLWTALRTRPFSRVPQLDVAPAGIFVTAIDTNPLAPDPRVIIATQPQAFQAGLFALTFLTTEKVYLCQDDGASLLVDASSEYDLSKVSVQRFNGVHPAGLVGTHIHFLLPASIERQVWHVGYQDVIAFGKLFLTGELYTDRIVALGGPNVLQPRLVRTQLGAKLSEWVNGEIDQRQSRIVSGSLLSGHTAADVYDFLGRFHNQISVLTENERQELLPWVRHDSNKFSLTGIMMSGFSRTKKLFDFTTNAGGSPRAMMAFGQLARVMPLDILPILLVRDLVVRDTDEAQLLGALELDEEDLALCTFVCPGKYDFGKELRACLDIIEREG</sequence>
<proteinExistence type="inferred from homology"/>
<dbReference type="AlphaFoldDB" id="A0A106C136"/>
<dbReference type="Proteomes" id="UP000055702">
    <property type="component" value="Unassembled WGS sequence"/>
</dbReference>
<comment type="similarity">
    <text evidence="8">Belongs to the NqrA family.</text>
</comment>
<evidence type="ECO:0000259" key="9">
    <source>
        <dbReference type="Pfam" id="PF05896"/>
    </source>
</evidence>
<keyword evidence="4 8" id="KW-0915">Sodium</keyword>
<keyword evidence="3 8" id="KW-0520">NAD</keyword>
<evidence type="ECO:0000256" key="5">
    <source>
        <dbReference type="ARBA" id="ARBA00023065"/>
    </source>
</evidence>
<evidence type="ECO:0000256" key="3">
    <source>
        <dbReference type="ARBA" id="ARBA00023027"/>
    </source>
</evidence>
<keyword evidence="6 8" id="KW-0830">Ubiquinone</keyword>
<dbReference type="GO" id="GO:0016655">
    <property type="term" value="F:oxidoreductase activity, acting on NAD(P)H, quinone or similar compound as acceptor"/>
    <property type="evidence" value="ECO:0007669"/>
    <property type="project" value="UniProtKB-UniRule"/>
</dbReference>
<feature type="domain" description="NqrA second alpha/beta" evidence="11">
    <location>
        <begin position="120"/>
        <end position="268"/>
    </location>
</feature>
<evidence type="ECO:0000256" key="4">
    <source>
        <dbReference type="ARBA" id="ARBA00023053"/>
    </source>
</evidence>
<reference evidence="12 13" key="1">
    <citation type="submission" date="2016-01" db="EMBL/GenBank/DDBJ databases">
        <title>Draft genome of the antarctic isolate Shewanella frigidimarina Ag06-30.</title>
        <authorList>
            <person name="Parmeciano Di Noto G."/>
            <person name="Vazquez S."/>
            <person name="Mac Cormack W."/>
            <person name="Iriarte A."/>
            <person name="Quiroga C."/>
        </authorList>
    </citation>
    <scope>NUCLEOTIDE SEQUENCE [LARGE SCALE GENOMIC DNA]</scope>
    <source>
        <strain evidence="12 13">Ag06-30</strain>
    </source>
</reference>
<dbReference type="Pfam" id="PF05896">
    <property type="entry name" value="NQRA_N"/>
    <property type="match status" value="1"/>
</dbReference>
<comment type="subunit">
    <text evidence="8">Composed of six subunits; NqrA, NqrB, NqrC, NqrD, NqrE and NqrF.</text>
</comment>
<dbReference type="PANTHER" id="PTHR37839:SF1">
    <property type="entry name" value="NA(+)-TRANSLOCATING NADH-QUINONE REDUCTASE SUBUNIT A"/>
    <property type="match status" value="1"/>
</dbReference>
<keyword evidence="1 8" id="KW-0813">Transport</keyword>
<dbReference type="InterPro" id="IPR056148">
    <property type="entry name" value="NQRA_2nd"/>
</dbReference>
<dbReference type="Pfam" id="PF24836">
    <property type="entry name" value="NQRA_2nd"/>
    <property type="match status" value="1"/>
</dbReference>
<dbReference type="PANTHER" id="PTHR37839">
    <property type="entry name" value="NA(+)-TRANSLOCATING NADH-QUINONE REDUCTASE SUBUNIT A"/>
    <property type="match status" value="1"/>
</dbReference>
<dbReference type="HAMAP" id="MF_00425">
    <property type="entry name" value="NqrA"/>
    <property type="match status" value="1"/>
</dbReference>
<gene>
    <name evidence="8" type="primary">nqrA</name>
    <name evidence="12" type="ORF">AWJ07_15380</name>
</gene>
<dbReference type="GO" id="GO:0006814">
    <property type="term" value="P:sodium ion transport"/>
    <property type="evidence" value="ECO:0007669"/>
    <property type="project" value="UniProtKB-UniRule"/>
</dbReference>
<evidence type="ECO:0000259" key="10">
    <source>
        <dbReference type="Pfam" id="PF11973"/>
    </source>
</evidence>